<dbReference type="EMBL" id="QKWP01002853">
    <property type="protein sequence ID" value="RIB02016.1"/>
    <property type="molecule type" value="Genomic_DNA"/>
</dbReference>
<evidence type="ECO:0000313" key="1">
    <source>
        <dbReference type="EMBL" id="RIB02016.1"/>
    </source>
</evidence>
<keyword evidence="2" id="KW-1185">Reference proteome</keyword>
<gene>
    <name evidence="1" type="ORF">C2G38_2229072</name>
</gene>
<sequence length="172" mass="19497">MLPGPINAFLKPLCTELTTMSTNSERLPLKGLQPVPNLWSCPLKKLYHPADQTLYIKRYGILQMVLISSSEGDYVLTPEDLLRCLKIRSKKFPYILPSDIEWTYVFNNSLPSSTTTNAKGISEVEFDKDLDDKEDAALISEDEPTELVQVRIQDATPVIKEKHRKNLCSAKK</sequence>
<accession>A0A397U4N6</accession>
<name>A0A397U4N6_9GLOM</name>
<protein>
    <submittedName>
        <fullName evidence="1">Uncharacterized protein</fullName>
    </submittedName>
</protein>
<dbReference type="Proteomes" id="UP000266673">
    <property type="component" value="Unassembled WGS sequence"/>
</dbReference>
<dbReference type="OrthoDB" id="2444746at2759"/>
<dbReference type="AlphaFoldDB" id="A0A397U4N6"/>
<evidence type="ECO:0000313" key="2">
    <source>
        <dbReference type="Proteomes" id="UP000266673"/>
    </source>
</evidence>
<reference evidence="1 2" key="1">
    <citation type="submission" date="2018-06" db="EMBL/GenBank/DDBJ databases">
        <title>Comparative genomics reveals the genomic features of Rhizophagus irregularis, R. cerebriforme, R. diaphanum and Gigaspora rosea, and their symbiotic lifestyle signature.</title>
        <authorList>
            <person name="Morin E."/>
            <person name="San Clemente H."/>
            <person name="Chen E.C.H."/>
            <person name="De La Providencia I."/>
            <person name="Hainaut M."/>
            <person name="Kuo A."/>
            <person name="Kohler A."/>
            <person name="Murat C."/>
            <person name="Tang N."/>
            <person name="Roy S."/>
            <person name="Loubradou J."/>
            <person name="Henrissat B."/>
            <person name="Grigoriev I.V."/>
            <person name="Corradi N."/>
            <person name="Roux C."/>
            <person name="Martin F.M."/>
        </authorList>
    </citation>
    <scope>NUCLEOTIDE SEQUENCE [LARGE SCALE GENOMIC DNA]</scope>
    <source>
        <strain evidence="1 2">DAOM 194757</strain>
    </source>
</reference>
<proteinExistence type="predicted"/>
<organism evidence="1 2">
    <name type="scientific">Gigaspora rosea</name>
    <dbReference type="NCBI Taxonomy" id="44941"/>
    <lineage>
        <taxon>Eukaryota</taxon>
        <taxon>Fungi</taxon>
        <taxon>Fungi incertae sedis</taxon>
        <taxon>Mucoromycota</taxon>
        <taxon>Glomeromycotina</taxon>
        <taxon>Glomeromycetes</taxon>
        <taxon>Diversisporales</taxon>
        <taxon>Gigasporaceae</taxon>
        <taxon>Gigaspora</taxon>
    </lineage>
</organism>
<comment type="caution">
    <text evidence="1">The sequence shown here is derived from an EMBL/GenBank/DDBJ whole genome shotgun (WGS) entry which is preliminary data.</text>
</comment>